<dbReference type="SUPFAM" id="SSF51905">
    <property type="entry name" value="FAD/NAD(P)-binding domain"/>
    <property type="match status" value="1"/>
</dbReference>
<dbReference type="Pfam" id="PF01494">
    <property type="entry name" value="FAD_binding_3"/>
    <property type="match status" value="1"/>
</dbReference>
<dbReference type="Gene3D" id="3.30.9.10">
    <property type="entry name" value="D-Amino Acid Oxidase, subunit A, domain 2"/>
    <property type="match status" value="1"/>
</dbReference>
<keyword evidence="2" id="KW-0560">Oxidoreductase</keyword>
<evidence type="ECO:0000259" key="1">
    <source>
        <dbReference type="Pfam" id="PF01494"/>
    </source>
</evidence>
<dbReference type="RefSeq" id="WP_193122851.1">
    <property type="nucleotide sequence ID" value="NZ_JADBGI010000013.1"/>
</dbReference>
<dbReference type="InterPro" id="IPR036188">
    <property type="entry name" value="FAD/NAD-bd_sf"/>
</dbReference>
<sequence>MTAVRTVLVSGASIAGPTLAHWLHRHGIRATVVERAPGPRPGGYAIDLRGKALDVVERMGHLTEVRDHVTEMRSGTMVDGRGRRRAGFDTGVLSAEERSVELLRGDLVRILHGPTTEYTEYLYDDSVTGIEQDSDGVHVTFEKAEPRTFDLVVGADGLHSNTRGLAFGPEEPMARFLGAYISIFTVPDHLGLDREARLYNTPGKLVGMYRTPRAEGAKAIFVLQTDGGSGAERRSPAEQQRYLREAFTGNGWESDRLLQAMEDTEDFYFDSITQIRTDRWSNGRVALLGDAGYCPSPLSGQGSSLAVVGAYVLAEELARHTEVAGALDSYETRLRPYVLANQDIAGSGMGFLAPRTRFGIAARDLLVRLSPLIRSLGTFTGKLERAAEAVDLDTPAPGARSRHA</sequence>
<reference evidence="2 3" key="1">
    <citation type="submission" date="2020-09" db="EMBL/GenBank/DDBJ databases">
        <title>Diversity and distribution of actinomycetes associated with coral in the coast of Hainan.</title>
        <authorList>
            <person name="Li F."/>
        </authorList>
    </citation>
    <scope>NUCLEOTIDE SEQUENCE [LARGE SCALE GENOMIC DNA]</scope>
    <source>
        <strain evidence="2 3">HNM0947</strain>
    </source>
</reference>
<dbReference type="InterPro" id="IPR002938">
    <property type="entry name" value="FAD-bd"/>
</dbReference>
<dbReference type="InterPro" id="IPR051704">
    <property type="entry name" value="FAD_aromatic-hydroxylase"/>
</dbReference>
<protein>
    <submittedName>
        <fullName evidence="2">FAD-dependent monooxygenase</fullName>
    </submittedName>
</protein>
<name>A0ABR9P8S6_9ACTN</name>
<dbReference type="Gene3D" id="3.50.50.60">
    <property type="entry name" value="FAD/NAD(P)-binding domain"/>
    <property type="match status" value="1"/>
</dbReference>
<accession>A0ABR9P8S6</accession>
<dbReference type="PANTHER" id="PTHR46865">
    <property type="entry name" value="OXIDOREDUCTASE-RELATED"/>
    <property type="match status" value="1"/>
</dbReference>
<evidence type="ECO:0000313" key="3">
    <source>
        <dbReference type="Proteomes" id="UP000806528"/>
    </source>
</evidence>
<organism evidence="2 3">
    <name type="scientific">Nocardiopsis coralli</name>
    <dbReference type="NCBI Taxonomy" id="2772213"/>
    <lineage>
        <taxon>Bacteria</taxon>
        <taxon>Bacillati</taxon>
        <taxon>Actinomycetota</taxon>
        <taxon>Actinomycetes</taxon>
        <taxon>Streptosporangiales</taxon>
        <taxon>Nocardiopsidaceae</taxon>
        <taxon>Nocardiopsis</taxon>
    </lineage>
</organism>
<keyword evidence="3" id="KW-1185">Reference proteome</keyword>
<comment type="caution">
    <text evidence="2">The sequence shown here is derived from an EMBL/GenBank/DDBJ whole genome shotgun (WGS) entry which is preliminary data.</text>
</comment>
<feature type="domain" description="FAD-binding" evidence="1">
    <location>
        <begin position="6"/>
        <end position="338"/>
    </location>
</feature>
<dbReference type="PRINTS" id="PR00420">
    <property type="entry name" value="RNGMNOXGNASE"/>
</dbReference>
<dbReference type="Proteomes" id="UP000806528">
    <property type="component" value="Unassembled WGS sequence"/>
</dbReference>
<keyword evidence="2" id="KW-0503">Monooxygenase</keyword>
<dbReference type="GO" id="GO:0004497">
    <property type="term" value="F:monooxygenase activity"/>
    <property type="evidence" value="ECO:0007669"/>
    <property type="project" value="UniProtKB-KW"/>
</dbReference>
<gene>
    <name evidence="2" type="ORF">IDM40_16285</name>
</gene>
<dbReference type="PANTHER" id="PTHR46865:SF2">
    <property type="entry name" value="MONOOXYGENASE"/>
    <property type="match status" value="1"/>
</dbReference>
<dbReference type="EMBL" id="JADBGI010000013">
    <property type="protein sequence ID" value="MBE3000247.1"/>
    <property type="molecule type" value="Genomic_DNA"/>
</dbReference>
<proteinExistence type="predicted"/>
<evidence type="ECO:0000313" key="2">
    <source>
        <dbReference type="EMBL" id="MBE3000247.1"/>
    </source>
</evidence>